<dbReference type="eggNOG" id="ENOG5033JS6">
    <property type="taxonomic scope" value="Bacteria"/>
</dbReference>
<evidence type="ECO:0000313" key="2">
    <source>
        <dbReference type="Proteomes" id="UP000008206"/>
    </source>
</evidence>
<dbReference type="RefSeq" id="WP_013323227.1">
    <property type="nucleotide sequence ID" value="NC_014501.1"/>
</dbReference>
<organism evidence="1 2">
    <name type="scientific">Gloeothece verrucosa (strain PCC 7822)</name>
    <name type="common">Cyanothece sp. (strain PCC 7822)</name>
    <dbReference type="NCBI Taxonomy" id="497965"/>
    <lineage>
        <taxon>Bacteria</taxon>
        <taxon>Bacillati</taxon>
        <taxon>Cyanobacteriota</taxon>
        <taxon>Cyanophyceae</taxon>
        <taxon>Oscillatoriophycideae</taxon>
        <taxon>Chroococcales</taxon>
        <taxon>Aphanothecaceae</taxon>
        <taxon>Gloeothece</taxon>
        <taxon>Gloeothece verrucosa</taxon>
    </lineage>
</organism>
<protein>
    <submittedName>
        <fullName evidence="1">Uncharacterized protein</fullName>
    </submittedName>
</protein>
<accession>E0UB12</accession>
<proteinExistence type="predicted"/>
<reference evidence="2" key="1">
    <citation type="journal article" date="2011" name="MBio">
        <title>Novel metabolic attributes of the genus Cyanothece, comprising a group of unicellular nitrogen-fixing Cyanobacteria.</title>
        <authorList>
            <person name="Bandyopadhyay A."/>
            <person name="Elvitigala T."/>
            <person name="Welsh E."/>
            <person name="Stockel J."/>
            <person name="Liberton M."/>
            <person name="Min H."/>
            <person name="Sherman L.A."/>
            <person name="Pakrasi H.B."/>
        </authorList>
    </citation>
    <scope>NUCLEOTIDE SEQUENCE [LARGE SCALE GENOMIC DNA]</scope>
    <source>
        <strain evidence="2">PCC 7822</strain>
    </source>
</reference>
<sequence>MKKKSITRVTLEKAKNIEYLTDWERIEKISDEEIEQNAWSDPDK</sequence>
<dbReference type="KEGG" id="cyj:Cyan7822_3180"/>
<keyword evidence="2" id="KW-1185">Reference proteome</keyword>
<name>E0UB12_GLOV7</name>
<dbReference type="EMBL" id="CP002198">
    <property type="protein sequence ID" value="ADN15134.1"/>
    <property type="molecule type" value="Genomic_DNA"/>
</dbReference>
<dbReference type="HOGENOM" id="CLU_3215188_0_0_3"/>
<gene>
    <name evidence="1" type="ordered locus">Cyan7822_3180</name>
</gene>
<evidence type="ECO:0000313" key="1">
    <source>
        <dbReference type="EMBL" id="ADN15134.1"/>
    </source>
</evidence>
<dbReference type="Proteomes" id="UP000008206">
    <property type="component" value="Chromosome"/>
</dbReference>
<dbReference type="AlphaFoldDB" id="E0UB12"/>